<sequence>MALISRAWRIKSSSFSSSSSKSTCPKKPASTERERRHQRHQGSTNEPASPRVSCMGQIKRCKLPPPPPLPTPPPLRPGFSFFPVSASSSFSSSCCSPATGKSKKQIVLRVEEMDPPLPVEKRKEKPYYVESLWRRRCRDRDELTQLELCRQVRLPAACYGVVD</sequence>
<gene>
    <name evidence="2" type="ORF">M5K25_023536</name>
</gene>
<keyword evidence="3" id="KW-1185">Reference proteome</keyword>
<dbReference type="PANTHER" id="PTHR36323:SF1">
    <property type="entry name" value="MYOTUBULARIN-LIKE PROTEIN"/>
    <property type="match status" value="1"/>
</dbReference>
<reference evidence="2 3" key="1">
    <citation type="journal article" date="2024" name="Plant Biotechnol. J.">
        <title>Dendrobium thyrsiflorum genome and its molecular insights into genes involved in important horticultural traits.</title>
        <authorList>
            <person name="Chen B."/>
            <person name="Wang J.Y."/>
            <person name="Zheng P.J."/>
            <person name="Li K.L."/>
            <person name="Liang Y.M."/>
            <person name="Chen X.F."/>
            <person name="Zhang C."/>
            <person name="Zhao X."/>
            <person name="He X."/>
            <person name="Zhang G.Q."/>
            <person name="Liu Z.J."/>
            <person name="Xu Q."/>
        </authorList>
    </citation>
    <scope>NUCLEOTIDE SEQUENCE [LARGE SCALE GENOMIC DNA]</scope>
    <source>
        <strain evidence="2">GZMU011</strain>
    </source>
</reference>
<dbReference type="PANTHER" id="PTHR36323">
    <property type="entry name" value="MYOTUBULARIN-LIKE PROTEIN"/>
    <property type="match status" value="1"/>
</dbReference>
<evidence type="ECO:0000313" key="2">
    <source>
        <dbReference type="EMBL" id="KAL0909015.1"/>
    </source>
</evidence>
<evidence type="ECO:0000256" key="1">
    <source>
        <dbReference type="SAM" id="MobiDB-lite"/>
    </source>
</evidence>
<comment type="caution">
    <text evidence="2">The sequence shown here is derived from an EMBL/GenBank/DDBJ whole genome shotgun (WGS) entry which is preliminary data.</text>
</comment>
<feature type="compositionally biased region" description="Pro residues" evidence="1">
    <location>
        <begin position="63"/>
        <end position="74"/>
    </location>
</feature>
<protein>
    <submittedName>
        <fullName evidence="2">Uncharacterized protein</fullName>
    </submittedName>
</protein>
<name>A0ABD0U8F8_DENTH</name>
<organism evidence="2 3">
    <name type="scientific">Dendrobium thyrsiflorum</name>
    <name type="common">Pinecone-like raceme dendrobium</name>
    <name type="synonym">Orchid</name>
    <dbReference type="NCBI Taxonomy" id="117978"/>
    <lineage>
        <taxon>Eukaryota</taxon>
        <taxon>Viridiplantae</taxon>
        <taxon>Streptophyta</taxon>
        <taxon>Embryophyta</taxon>
        <taxon>Tracheophyta</taxon>
        <taxon>Spermatophyta</taxon>
        <taxon>Magnoliopsida</taxon>
        <taxon>Liliopsida</taxon>
        <taxon>Asparagales</taxon>
        <taxon>Orchidaceae</taxon>
        <taxon>Epidendroideae</taxon>
        <taxon>Malaxideae</taxon>
        <taxon>Dendrobiinae</taxon>
        <taxon>Dendrobium</taxon>
    </lineage>
</organism>
<proteinExistence type="predicted"/>
<dbReference type="Proteomes" id="UP001552299">
    <property type="component" value="Unassembled WGS sequence"/>
</dbReference>
<dbReference type="AlphaFoldDB" id="A0ABD0U8F8"/>
<accession>A0ABD0U8F8</accession>
<evidence type="ECO:0000313" key="3">
    <source>
        <dbReference type="Proteomes" id="UP001552299"/>
    </source>
</evidence>
<dbReference type="EMBL" id="JANQDX010000017">
    <property type="protein sequence ID" value="KAL0909015.1"/>
    <property type="molecule type" value="Genomic_DNA"/>
</dbReference>
<feature type="region of interest" description="Disordered" evidence="1">
    <location>
        <begin position="1"/>
        <end position="74"/>
    </location>
</feature>
<feature type="compositionally biased region" description="Low complexity" evidence="1">
    <location>
        <begin position="11"/>
        <end position="22"/>
    </location>
</feature>